<reference evidence="2 3" key="1">
    <citation type="journal article" date="2017" name="Biotechnol. Biofuels">
        <title>Differential beta-glucosidase expression as a function of carbon source availability in Talaromyces amestolkiae: a genomic and proteomic approach.</title>
        <authorList>
            <person name="de Eugenio L.I."/>
            <person name="Mendez-Liter J.A."/>
            <person name="Nieto-Dominguez M."/>
            <person name="Alonso L."/>
            <person name="Gil-Munoz J."/>
            <person name="Barriuso J."/>
            <person name="Prieto A."/>
            <person name="Martinez M.J."/>
        </authorList>
    </citation>
    <scope>NUCLEOTIDE SEQUENCE [LARGE SCALE GENOMIC DNA]</scope>
    <source>
        <strain evidence="2 3">CIB</strain>
    </source>
</reference>
<feature type="compositionally biased region" description="Basic residues" evidence="1">
    <location>
        <begin position="158"/>
        <end position="176"/>
    </location>
</feature>
<accession>A0A364KKX6</accession>
<feature type="compositionally biased region" description="Low complexity" evidence="1">
    <location>
        <begin position="195"/>
        <end position="216"/>
    </location>
</feature>
<feature type="region of interest" description="Disordered" evidence="1">
    <location>
        <begin position="122"/>
        <end position="263"/>
    </location>
</feature>
<evidence type="ECO:0000256" key="1">
    <source>
        <dbReference type="SAM" id="MobiDB-lite"/>
    </source>
</evidence>
<gene>
    <name evidence="2" type="ORF">BHQ10_000211</name>
</gene>
<keyword evidence="3" id="KW-1185">Reference proteome</keyword>
<proteinExistence type="predicted"/>
<evidence type="ECO:0000313" key="2">
    <source>
        <dbReference type="EMBL" id="RAO64199.1"/>
    </source>
</evidence>
<sequence length="263" mass="28473">MAIPDDIPSSITTPHLFAHIYATHAQKIIDEHIATDQKDKISRAKIEFDIIHVMDDDPDLPLKYKMSCTSMILHTDTFEPFWGDQKLSYSLSAKSLKRLKPDYRLIDRLPCPTVEDSTALAPLQSLTDKQGNSRNQPTTAKNKGKGGRGLAAPAKANGKARRKVTAAAANRKRRTVAQKAPKTAKAATGNGVSKPNANANANGTVGTTTTAPATTALRTRRPVGKTAREAYVEHMAKGDDMHLRGPTSDEEESTADEDGSDSE</sequence>
<dbReference type="EMBL" id="MIKG01000001">
    <property type="protein sequence ID" value="RAO64199.1"/>
    <property type="molecule type" value="Genomic_DNA"/>
</dbReference>
<feature type="compositionally biased region" description="Acidic residues" evidence="1">
    <location>
        <begin position="248"/>
        <end position="263"/>
    </location>
</feature>
<feature type="compositionally biased region" description="Low complexity" evidence="1">
    <location>
        <begin position="177"/>
        <end position="188"/>
    </location>
</feature>
<dbReference type="STRING" id="1196081.A0A364KKX6"/>
<dbReference type="OrthoDB" id="4227354at2759"/>
<feature type="compositionally biased region" description="Polar residues" evidence="1">
    <location>
        <begin position="124"/>
        <end position="141"/>
    </location>
</feature>
<name>A0A364KKX6_TALAM</name>
<dbReference type="RefSeq" id="XP_040728716.1">
    <property type="nucleotide sequence ID" value="XM_040874220.1"/>
</dbReference>
<dbReference type="Proteomes" id="UP000249363">
    <property type="component" value="Unassembled WGS sequence"/>
</dbReference>
<protein>
    <submittedName>
        <fullName evidence="2">Uncharacterized protein</fullName>
    </submittedName>
</protein>
<comment type="caution">
    <text evidence="2">The sequence shown here is derived from an EMBL/GenBank/DDBJ whole genome shotgun (WGS) entry which is preliminary data.</text>
</comment>
<evidence type="ECO:0000313" key="3">
    <source>
        <dbReference type="Proteomes" id="UP000249363"/>
    </source>
</evidence>
<feature type="compositionally biased region" description="Basic and acidic residues" evidence="1">
    <location>
        <begin position="226"/>
        <end position="243"/>
    </location>
</feature>
<dbReference type="GeneID" id="63789428"/>
<dbReference type="AlphaFoldDB" id="A0A364KKX6"/>
<organism evidence="2 3">
    <name type="scientific">Talaromyces amestolkiae</name>
    <dbReference type="NCBI Taxonomy" id="1196081"/>
    <lineage>
        <taxon>Eukaryota</taxon>
        <taxon>Fungi</taxon>
        <taxon>Dikarya</taxon>
        <taxon>Ascomycota</taxon>
        <taxon>Pezizomycotina</taxon>
        <taxon>Eurotiomycetes</taxon>
        <taxon>Eurotiomycetidae</taxon>
        <taxon>Eurotiales</taxon>
        <taxon>Trichocomaceae</taxon>
        <taxon>Talaromyces</taxon>
        <taxon>Talaromyces sect. Talaromyces</taxon>
    </lineage>
</organism>